<dbReference type="RefSeq" id="WP_103910664.1">
    <property type="nucleotide sequence ID" value="NZ_FNUZ01000003.1"/>
</dbReference>
<dbReference type="AlphaFoldDB" id="A0A1H5Z0C8"/>
<proteinExistence type="predicted"/>
<keyword evidence="1" id="KW-1133">Transmembrane helix</keyword>
<dbReference type="Proteomes" id="UP000236752">
    <property type="component" value="Unassembled WGS sequence"/>
</dbReference>
<gene>
    <name evidence="2" type="ORF">SAMN04488045_2349</name>
</gene>
<keyword evidence="3" id="KW-1185">Reference proteome</keyword>
<name>A0A1H5Z0C8_9RHOB</name>
<evidence type="ECO:0000256" key="1">
    <source>
        <dbReference type="SAM" id="Phobius"/>
    </source>
</evidence>
<organism evidence="2 3">
    <name type="scientific">Thalassococcus halodurans</name>
    <dbReference type="NCBI Taxonomy" id="373675"/>
    <lineage>
        <taxon>Bacteria</taxon>
        <taxon>Pseudomonadati</taxon>
        <taxon>Pseudomonadota</taxon>
        <taxon>Alphaproteobacteria</taxon>
        <taxon>Rhodobacterales</taxon>
        <taxon>Roseobacteraceae</taxon>
        <taxon>Thalassococcus</taxon>
    </lineage>
</organism>
<evidence type="ECO:0000313" key="2">
    <source>
        <dbReference type="EMBL" id="SEG29652.1"/>
    </source>
</evidence>
<feature type="transmembrane region" description="Helical" evidence="1">
    <location>
        <begin position="6"/>
        <end position="26"/>
    </location>
</feature>
<keyword evidence="1" id="KW-0812">Transmembrane</keyword>
<keyword evidence="1" id="KW-0472">Membrane</keyword>
<reference evidence="2 3" key="1">
    <citation type="submission" date="2016-10" db="EMBL/GenBank/DDBJ databases">
        <authorList>
            <person name="de Groot N.N."/>
        </authorList>
    </citation>
    <scope>NUCLEOTIDE SEQUENCE [LARGE SCALE GENOMIC DNA]</scope>
    <source>
        <strain evidence="2 3">DSM 26915</strain>
    </source>
</reference>
<accession>A0A1H5Z0C8</accession>
<sequence>MPITVLAALVAFGIAGIAVLTVLFGFNKRRSFIDADDAGRAWLREFPDLEPRDITLSQDGCHALVQTDQGAGIVWSMGADSAARLLTGARVKQSTEGLDIRLRDYTAPRIRAALTPDQQTIWLNRIKDTP</sequence>
<evidence type="ECO:0000313" key="3">
    <source>
        <dbReference type="Proteomes" id="UP000236752"/>
    </source>
</evidence>
<dbReference type="OrthoDB" id="7859692at2"/>
<dbReference type="EMBL" id="FNUZ01000003">
    <property type="protein sequence ID" value="SEG29652.1"/>
    <property type="molecule type" value="Genomic_DNA"/>
</dbReference>
<protein>
    <submittedName>
        <fullName evidence="2">Uncharacterized protein</fullName>
    </submittedName>
</protein>